<evidence type="ECO:0000256" key="1">
    <source>
        <dbReference type="SAM" id="SignalP"/>
    </source>
</evidence>
<feature type="signal peptide" evidence="1">
    <location>
        <begin position="1"/>
        <end position="19"/>
    </location>
</feature>
<evidence type="ECO:0000313" key="2">
    <source>
        <dbReference type="EMBL" id="EFN91654.1"/>
    </source>
</evidence>
<feature type="chain" id="PRO_5003145960" description="Outer membrane protein beta-barrel domain-containing protein" evidence="1">
    <location>
        <begin position="20"/>
        <end position="530"/>
    </location>
</feature>
<comment type="caution">
    <text evidence="2">The sequence shown here is derived from an EMBL/GenBank/DDBJ whole genome shotgun (WGS) entry which is preliminary data.</text>
</comment>
<gene>
    <name evidence="2" type="ORF">HMPREF9018_1700</name>
</gene>
<dbReference type="EMBL" id="ADFQ01000027">
    <property type="protein sequence ID" value="EFN91654.1"/>
    <property type="molecule type" value="Genomic_DNA"/>
</dbReference>
<reference evidence="2 3" key="1">
    <citation type="submission" date="2010-09" db="EMBL/GenBank/DDBJ databases">
        <authorList>
            <person name="Harkins D.M."/>
            <person name="Madupu R."/>
            <person name="Durkin A.S."/>
            <person name="Torralba M."/>
            <person name="Methe B."/>
            <person name="Sutton G.G."/>
            <person name="Nelson K.E."/>
        </authorList>
    </citation>
    <scope>NUCLEOTIDE SEQUENCE [LARGE SCALE GENOMIC DNA]</scope>
    <source>
        <strain evidence="2 3">CRIS 21A-A</strain>
    </source>
</reference>
<dbReference type="RefSeq" id="WP_008448049.1">
    <property type="nucleotide sequence ID" value="NZ_ADFQ01000027.1"/>
</dbReference>
<protein>
    <recommendedName>
        <fullName evidence="4">Outer membrane protein beta-barrel domain-containing protein</fullName>
    </recommendedName>
</protein>
<dbReference type="Proteomes" id="UP000016016">
    <property type="component" value="Unassembled WGS sequence"/>
</dbReference>
<name>E1GUN5_9BACT</name>
<dbReference type="AlphaFoldDB" id="E1GUN5"/>
<organism evidence="2 3">
    <name type="scientific">Prevotella amnii CRIS 21A-A</name>
    <dbReference type="NCBI Taxonomy" id="679191"/>
    <lineage>
        <taxon>Bacteria</taxon>
        <taxon>Pseudomonadati</taxon>
        <taxon>Bacteroidota</taxon>
        <taxon>Bacteroidia</taxon>
        <taxon>Bacteroidales</taxon>
        <taxon>Prevotellaceae</taxon>
        <taxon>Prevotella</taxon>
    </lineage>
</organism>
<accession>E1GUN5</accession>
<evidence type="ECO:0000313" key="3">
    <source>
        <dbReference type="Proteomes" id="UP000016016"/>
    </source>
</evidence>
<sequence>MRKKLLFVALLFGSVVSYAQEASKVPTQETFDYNRCAISVISMGGGAFTQGIDSCEFMSGKFDINKIPCTQIGVVGNEIVGKKKQVLKEKAEEIRKDLLAKNVGKQVLDYWLQYDGNVFNSSLLAKRTRYNKTDADVLNANVDKVNTLNAADKKLIGNSYVVVLSDNADGKSVDTYVFKAVLNDTVLTEVWNNWLDKDASAANKSFYDNLKVDLEFVYAVNNAYESKNDNKATKLKGLFSKGNKEVSPDDIDPVATLNSALDALERKIDKWQVTSTIFEVNPVAAKIGYKEGLRNSDRYRVFKVVEDENGNLEYKKVGFVRATEVFDNRTDAMGETDCSKFYKISGKTMKEGMFLKEKKDLKLSVSVSGVLGGYNYAQVDIDYLLKTKNTLGMMYFTGISIGYHMGKKIVETGSGAADELLRPHYIPFSLNGAVAIHPIRILEIMPNVGIGGDYCRLLGDTSSDNDNSSYSKRIAYFAHGGVKVGLQVFYPVQLFVRADYSYKFSQGEWYVDTPNRFGKLSIGAGVKVNL</sequence>
<proteinExistence type="predicted"/>
<evidence type="ECO:0008006" key="4">
    <source>
        <dbReference type="Google" id="ProtNLM"/>
    </source>
</evidence>
<keyword evidence="1" id="KW-0732">Signal</keyword>